<accession>A0A286UJL1</accession>
<dbReference type="EMBL" id="NBII01000004">
    <property type="protein sequence ID" value="PAV19770.1"/>
    <property type="molecule type" value="Genomic_DNA"/>
</dbReference>
<reference evidence="1 2" key="1">
    <citation type="journal article" date="2017" name="Mol. Ecol.">
        <title>Comparative and population genomic landscape of Phellinus noxius: A hypervariable fungus causing root rot in trees.</title>
        <authorList>
            <person name="Chung C.L."/>
            <person name="Lee T.J."/>
            <person name="Akiba M."/>
            <person name="Lee H.H."/>
            <person name="Kuo T.H."/>
            <person name="Liu D."/>
            <person name="Ke H.M."/>
            <person name="Yokoi T."/>
            <person name="Roa M.B."/>
            <person name="Lu M.J."/>
            <person name="Chang Y.Y."/>
            <person name="Ann P.J."/>
            <person name="Tsai J.N."/>
            <person name="Chen C.Y."/>
            <person name="Tzean S.S."/>
            <person name="Ota Y."/>
            <person name="Hattori T."/>
            <person name="Sahashi N."/>
            <person name="Liou R.F."/>
            <person name="Kikuchi T."/>
            <person name="Tsai I.J."/>
        </authorList>
    </citation>
    <scope>NUCLEOTIDE SEQUENCE [LARGE SCALE GENOMIC DNA]</scope>
    <source>
        <strain evidence="1 2">FFPRI411160</strain>
    </source>
</reference>
<sequence>MPPSDVSVSADFSCKEEDPEDIFSTSLNTLYDYVPITQSDAGTTFNYIYAEAVPENLSSEEVKGSHINTIQLKLSTPDTLARNWELHASSIWTSAVFLADHISELRIEEFFSPEMQNGTHIVEILELGAGAGLPGLLLSKYLERLRNGKNDWSVTLSDYPDDLLIENLRENVHQNMVADAVMNRSNITEPVPRVYVTPYAWGSATDVFLTSGERGFDIILAADTLWNSSLHDIFVQTLGRLLRRTKSARAHLVAGLHTGRHAISRFLQIVSETRSEPERAQDTGSRLLTLRVLQIMEMEVETGRKRKWKVDREGEDYGDRRRWLAWIVLAWDGFLM</sequence>
<dbReference type="Pfam" id="PF10294">
    <property type="entry name" value="Methyltransf_16"/>
    <property type="match status" value="1"/>
</dbReference>
<protein>
    <submittedName>
        <fullName evidence="1">Uncharacterized protein</fullName>
    </submittedName>
</protein>
<dbReference type="Proteomes" id="UP000217199">
    <property type="component" value="Unassembled WGS sequence"/>
</dbReference>
<dbReference type="PANTHER" id="PTHR14614">
    <property type="entry name" value="HEPATOCELLULAR CARCINOMA-ASSOCIATED ANTIGEN"/>
    <property type="match status" value="1"/>
</dbReference>
<dbReference type="InParanoid" id="A0A286UJL1"/>
<dbReference type="STRING" id="2282107.A0A286UJL1"/>
<organism evidence="1 2">
    <name type="scientific">Pyrrhoderma noxium</name>
    <dbReference type="NCBI Taxonomy" id="2282107"/>
    <lineage>
        <taxon>Eukaryota</taxon>
        <taxon>Fungi</taxon>
        <taxon>Dikarya</taxon>
        <taxon>Basidiomycota</taxon>
        <taxon>Agaricomycotina</taxon>
        <taxon>Agaricomycetes</taxon>
        <taxon>Hymenochaetales</taxon>
        <taxon>Hymenochaetaceae</taxon>
        <taxon>Pyrrhoderma</taxon>
    </lineage>
</organism>
<comment type="caution">
    <text evidence="1">The sequence shown here is derived from an EMBL/GenBank/DDBJ whole genome shotgun (WGS) entry which is preliminary data.</text>
</comment>
<dbReference type="GO" id="GO:0008757">
    <property type="term" value="F:S-adenosylmethionine-dependent methyltransferase activity"/>
    <property type="evidence" value="ECO:0007669"/>
    <property type="project" value="UniProtKB-ARBA"/>
</dbReference>
<dbReference type="AlphaFoldDB" id="A0A286UJL1"/>
<dbReference type="GO" id="GO:0005737">
    <property type="term" value="C:cytoplasm"/>
    <property type="evidence" value="ECO:0007669"/>
    <property type="project" value="TreeGrafter"/>
</dbReference>
<dbReference type="Gene3D" id="3.40.50.150">
    <property type="entry name" value="Vaccinia Virus protein VP39"/>
    <property type="match status" value="1"/>
</dbReference>
<dbReference type="InterPro" id="IPR019410">
    <property type="entry name" value="Methyltransf_16"/>
</dbReference>
<dbReference type="SUPFAM" id="SSF53335">
    <property type="entry name" value="S-adenosyl-L-methionine-dependent methyltransferases"/>
    <property type="match status" value="1"/>
</dbReference>
<dbReference type="InterPro" id="IPR029063">
    <property type="entry name" value="SAM-dependent_MTases_sf"/>
</dbReference>
<keyword evidence="2" id="KW-1185">Reference proteome</keyword>
<proteinExistence type="predicted"/>
<evidence type="ECO:0000313" key="2">
    <source>
        <dbReference type="Proteomes" id="UP000217199"/>
    </source>
</evidence>
<name>A0A286UJL1_9AGAM</name>
<evidence type="ECO:0000313" key="1">
    <source>
        <dbReference type="EMBL" id="PAV19770.1"/>
    </source>
</evidence>
<dbReference type="OrthoDB" id="407325at2759"/>
<dbReference type="PANTHER" id="PTHR14614:SF130">
    <property type="entry name" value="PROTEIN-LYSINE N-METHYLTRANSFERASE EEF2KMT"/>
    <property type="match status" value="1"/>
</dbReference>
<gene>
    <name evidence="1" type="ORF">PNOK_0470400</name>
</gene>